<dbReference type="RefSeq" id="WP_074373175.1">
    <property type="nucleotide sequence ID" value="NZ_AP024907.1"/>
</dbReference>
<dbReference type="AlphaFoldDB" id="A0A1N6M5D1"/>
<comment type="similarity">
    <text evidence="1 3">Belongs to the GroES chaperonin family.</text>
</comment>
<evidence type="ECO:0000256" key="2">
    <source>
        <dbReference type="ARBA" id="ARBA00023186"/>
    </source>
</evidence>
<comment type="subunit">
    <text evidence="3">Heptamer of 7 subunits arranged in a ring.</text>
</comment>
<evidence type="ECO:0000256" key="3">
    <source>
        <dbReference type="RuleBase" id="RU000535"/>
    </source>
</evidence>
<dbReference type="OrthoDB" id="5918415at2"/>
<accession>A0A1N6M5D1</accession>
<dbReference type="InterPro" id="IPR011032">
    <property type="entry name" value="GroES-like_sf"/>
</dbReference>
<dbReference type="CDD" id="cd00320">
    <property type="entry name" value="cpn10"/>
    <property type="match status" value="1"/>
</dbReference>
<dbReference type="InterPro" id="IPR037124">
    <property type="entry name" value="Chaperonin_GroES_sf"/>
</dbReference>
<sequence length="81" mass="8894">MRLKPLHDWVVIVRDAEPTELNGLWMPDTPANQGTVIAVGPLVQELEPGDRVQFNRYAGLVLSGATDVTMVHEADVFGIIL</sequence>
<dbReference type="Gene3D" id="2.30.33.40">
    <property type="entry name" value="GroES chaperonin"/>
    <property type="match status" value="1"/>
</dbReference>
<evidence type="ECO:0000313" key="5">
    <source>
        <dbReference type="Proteomes" id="UP000184774"/>
    </source>
</evidence>
<proteinExistence type="inferred from homology"/>
<dbReference type="PRINTS" id="PR00297">
    <property type="entry name" value="CHAPERONIN10"/>
</dbReference>
<dbReference type="GO" id="GO:0044183">
    <property type="term" value="F:protein folding chaperone"/>
    <property type="evidence" value="ECO:0007669"/>
    <property type="project" value="InterPro"/>
</dbReference>
<dbReference type="Pfam" id="PF00166">
    <property type="entry name" value="Cpn10"/>
    <property type="match status" value="1"/>
</dbReference>
<dbReference type="Proteomes" id="UP000184774">
    <property type="component" value="Unassembled WGS sequence"/>
</dbReference>
<comment type="function">
    <text evidence="3">Together with the chaperonin GroEL, plays an essential role in assisting protein folding. The GroEL-GroES system forms a nano-cage that allows encapsulation of the non-native substrate proteins and provides a physical environment optimized to promote and accelerate protein folding. GroES binds to the apical surface of the GroEL ring, thereby capping the opening of the GroEL channel.</text>
</comment>
<dbReference type="EMBL" id="FSSB01000016">
    <property type="protein sequence ID" value="SIO94638.1"/>
    <property type="molecule type" value="Genomic_DNA"/>
</dbReference>
<dbReference type="SMART" id="SM00883">
    <property type="entry name" value="Cpn10"/>
    <property type="match status" value="1"/>
</dbReference>
<reference evidence="4 5" key="1">
    <citation type="submission" date="2016-12" db="EMBL/GenBank/DDBJ databases">
        <authorList>
            <person name="Song W.-J."/>
            <person name="Kurnit D.M."/>
        </authorList>
    </citation>
    <scope>NUCLEOTIDE SEQUENCE [LARGE SCALE GENOMIC DNA]</scope>
    <source>
        <strain evidence="4 5">CECT 9026</strain>
    </source>
</reference>
<protein>
    <recommendedName>
        <fullName evidence="3">10 kDa chaperonin</fullName>
    </recommendedName>
</protein>
<keyword evidence="2 3" id="KW-0143">Chaperone</keyword>
<evidence type="ECO:0000256" key="1">
    <source>
        <dbReference type="ARBA" id="ARBA00006975"/>
    </source>
</evidence>
<dbReference type="SUPFAM" id="SSF50129">
    <property type="entry name" value="GroES-like"/>
    <property type="match status" value="1"/>
</dbReference>
<dbReference type="InterPro" id="IPR020818">
    <property type="entry name" value="Chaperonin_GroES"/>
</dbReference>
<organism evidence="4 5">
    <name type="scientific">Vibrio spartinae</name>
    <dbReference type="NCBI Taxonomy" id="1918945"/>
    <lineage>
        <taxon>Bacteria</taxon>
        <taxon>Pseudomonadati</taxon>
        <taxon>Pseudomonadota</taxon>
        <taxon>Gammaproteobacteria</taxon>
        <taxon>Vibrionales</taxon>
        <taxon>Vibrionaceae</taxon>
        <taxon>Vibrio</taxon>
    </lineage>
</organism>
<name>A0A1N6M5D1_9VIBR</name>
<dbReference type="GO" id="GO:0005524">
    <property type="term" value="F:ATP binding"/>
    <property type="evidence" value="ECO:0007669"/>
    <property type="project" value="InterPro"/>
</dbReference>
<gene>
    <name evidence="4" type="primary">groS3</name>
    <name evidence="4" type="ORF">VSP9026_02364</name>
</gene>
<evidence type="ECO:0000313" key="4">
    <source>
        <dbReference type="EMBL" id="SIO94638.1"/>
    </source>
</evidence>